<keyword evidence="8" id="KW-1185">Reference proteome</keyword>
<protein>
    <recommendedName>
        <fullName evidence="6">Terpene synthase</fullName>
        <ecNumber evidence="6">4.2.3.-</ecNumber>
    </recommendedName>
</protein>
<comment type="cofactor">
    <cofactor evidence="1 6">
        <name>Mg(2+)</name>
        <dbReference type="ChEBI" id="CHEBI:18420"/>
    </cofactor>
</comment>
<dbReference type="Pfam" id="PF19086">
    <property type="entry name" value="Terpene_syn_C_2"/>
    <property type="match status" value="1"/>
</dbReference>
<dbReference type="Gene3D" id="1.10.600.10">
    <property type="entry name" value="Farnesyl Diphosphate Synthase"/>
    <property type="match status" value="1"/>
</dbReference>
<dbReference type="SUPFAM" id="SSF48576">
    <property type="entry name" value="Terpenoid synthases"/>
    <property type="match status" value="1"/>
</dbReference>
<dbReference type="EC" id="4.2.3.-" evidence="6"/>
<dbReference type="SFLD" id="SFLDS00005">
    <property type="entry name" value="Isoprenoid_Synthase_Type_I"/>
    <property type="match status" value="1"/>
</dbReference>
<evidence type="ECO:0000256" key="6">
    <source>
        <dbReference type="RuleBase" id="RU366034"/>
    </source>
</evidence>
<dbReference type="EMBL" id="JAWWNJ010000032">
    <property type="protein sequence ID" value="KAK7026259.1"/>
    <property type="molecule type" value="Genomic_DNA"/>
</dbReference>
<sequence>MLNLGSHDYVQTMRGQALKFPNLDLPMKDWPKGISTEYEELKMVQHTELKKLAGEGRAYEICVSTDCPYLASTWFPHASWEGLRLASQVITFLYLWDDAIDTPELTDMYYDCAAGNKFRQDSRDLFNRYLARILGPARGSDAGLNPSLRSFIPIGEACAFRMSEGQRDQILAELNKYMDACDVEQHSEMSGQAPTIEEYLPRRMGTSAVGFVVACLEYILGIELGNALRSDEDVKAVFNETVVNIAITNDILSLRRELRYPFYNNAVAVLYHQHRDLQTAVDETHKIILASINRLEVAAKKILKRYPERREDLTAWIDGCKTMCTGNVRWSLHIARYSLGVDALDGTTEIRI</sequence>
<keyword evidence="3 6" id="KW-0479">Metal-binding</keyword>
<reference evidence="7 8" key="1">
    <citation type="journal article" date="2024" name="J Genomics">
        <title>Draft genome sequencing and assembly of Favolaschia claudopus CIRM-BRFM 2984 isolated from oak limbs.</title>
        <authorList>
            <person name="Navarro D."/>
            <person name="Drula E."/>
            <person name="Chaduli D."/>
            <person name="Cazenave R."/>
            <person name="Ahrendt S."/>
            <person name="Wang J."/>
            <person name="Lipzen A."/>
            <person name="Daum C."/>
            <person name="Barry K."/>
            <person name="Grigoriev I.V."/>
            <person name="Favel A."/>
            <person name="Rosso M.N."/>
            <person name="Martin F."/>
        </authorList>
    </citation>
    <scope>NUCLEOTIDE SEQUENCE [LARGE SCALE GENOMIC DNA]</scope>
    <source>
        <strain evidence="7 8">CIRM-BRFM 2984</strain>
    </source>
</reference>
<keyword evidence="4 6" id="KW-0460">Magnesium</keyword>
<evidence type="ECO:0000256" key="3">
    <source>
        <dbReference type="ARBA" id="ARBA00022723"/>
    </source>
</evidence>
<evidence type="ECO:0000313" key="7">
    <source>
        <dbReference type="EMBL" id="KAK7026259.1"/>
    </source>
</evidence>
<comment type="similarity">
    <text evidence="2 6">Belongs to the terpene synthase family.</text>
</comment>
<comment type="caution">
    <text evidence="7">The sequence shown here is derived from an EMBL/GenBank/DDBJ whole genome shotgun (WGS) entry which is preliminary data.</text>
</comment>
<gene>
    <name evidence="7" type="ORF">R3P38DRAFT_2707269</name>
</gene>
<dbReference type="PANTHER" id="PTHR35201">
    <property type="entry name" value="TERPENE SYNTHASE"/>
    <property type="match status" value="1"/>
</dbReference>
<dbReference type="PANTHER" id="PTHR35201:SF4">
    <property type="entry name" value="BETA-PINACENE SYNTHASE-RELATED"/>
    <property type="match status" value="1"/>
</dbReference>
<dbReference type="GO" id="GO:0010333">
    <property type="term" value="F:terpene synthase activity"/>
    <property type="evidence" value="ECO:0007669"/>
    <property type="project" value="InterPro"/>
</dbReference>
<evidence type="ECO:0000256" key="2">
    <source>
        <dbReference type="ARBA" id="ARBA00006333"/>
    </source>
</evidence>
<name>A0AAW0BLJ8_9AGAR</name>
<dbReference type="InterPro" id="IPR008949">
    <property type="entry name" value="Isoprenoid_synthase_dom_sf"/>
</dbReference>
<evidence type="ECO:0000256" key="4">
    <source>
        <dbReference type="ARBA" id="ARBA00022842"/>
    </source>
</evidence>
<evidence type="ECO:0000313" key="8">
    <source>
        <dbReference type="Proteomes" id="UP001362999"/>
    </source>
</evidence>
<dbReference type="InterPro" id="IPR034686">
    <property type="entry name" value="Terpene_cyclase-like_2"/>
</dbReference>
<proteinExistence type="inferred from homology"/>
<evidence type="ECO:0000256" key="5">
    <source>
        <dbReference type="ARBA" id="ARBA00023239"/>
    </source>
</evidence>
<dbReference type="GO" id="GO:0046872">
    <property type="term" value="F:metal ion binding"/>
    <property type="evidence" value="ECO:0007669"/>
    <property type="project" value="UniProtKB-KW"/>
</dbReference>
<accession>A0AAW0BLJ8</accession>
<dbReference type="SFLD" id="SFLDG01020">
    <property type="entry name" value="Terpene_Cyclase_Like_2"/>
    <property type="match status" value="1"/>
</dbReference>
<keyword evidence="5 6" id="KW-0456">Lyase</keyword>
<organism evidence="7 8">
    <name type="scientific">Favolaschia claudopus</name>
    <dbReference type="NCBI Taxonomy" id="2862362"/>
    <lineage>
        <taxon>Eukaryota</taxon>
        <taxon>Fungi</taxon>
        <taxon>Dikarya</taxon>
        <taxon>Basidiomycota</taxon>
        <taxon>Agaricomycotina</taxon>
        <taxon>Agaricomycetes</taxon>
        <taxon>Agaricomycetidae</taxon>
        <taxon>Agaricales</taxon>
        <taxon>Marasmiineae</taxon>
        <taxon>Mycenaceae</taxon>
        <taxon>Favolaschia</taxon>
    </lineage>
</organism>
<evidence type="ECO:0000256" key="1">
    <source>
        <dbReference type="ARBA" id="ARBA00001946"/>
    </source>
</evidence>
<dbReference type="Proteomes" id="UP001362999">
    <property type="component" value="Unassembled WGS sequence"/>
</dbReference>
<dbReference type="AlphaFoldDB" id="A0AAW0BLJ8"/>
<dbReference type="GO" id="GO:0008299">
    <property type="term" value="P:isoprenoid biosynthetic process"/>
    <property type="evidence" value="ECO:0007669"/>
    <property type="project" value="UniProtKB-ARBA"/>
</dbReference>